<dbReference type="KEGG" id="daa:AKL17_3031"/>
<proteinExistence type="predicted"/>
<sequence>MKWLRDGILTLFGLGPRVESTGPAVATGPVRPRYDHVILLDGTMSSLEAGDETNVGLIWKLLRDMPRDPARQMVYYEAGVQWRSWRHFGDVALGRGINRQIRRAYGWLATRYRPGDRIFLIGYSRGAYAVRSLAGVIDRVGLLRHDAATERNIRQAFRHYEQTGGSPASRCFAELHCHAAAEIEMVGVFDTVKALGLRLPLLWMLTEPKHDFHNHRLGPAIRHGFQALALDETRRVFEPVMWDCPEGWTGRVEQVWFRGAHGDIGGQLGGFHKARGLSNIPLVWMLSEAERCGLALPDGWRARFPMDPEAPSVGCWRGMGKLFILRGPRKVGADPSERLHPTAQLSPRARRLRLPGGASRALP</sequence>
<dbReference type="RefSeq" id="WP_066814449.1">
    <property type="nucleotide sequence ID" value="NZ_CP012661.1"/>
</dbReference>
<dbReference type="PATRIC" id="fig|1335048.3.peg.3147"/>
<dbReference type="PANTHER" id="PTHR33840">
    <property type="match status" value="1"/>
</dbReference>
<protein>
    <recommendedName>
        <fullName evidence="1">T6SS Phospholipase effector Tle1-like catalytic domain-containing protein</fullName>
    </recommendedName>
</protein>
<reference evidence="2 3" key="1">
    <citation type="submission" date="2015-09" db="EMBL/GenBank/DDBJ databases">
        <title>Complete genome sequence of Defluviimonas alba cai42t isolated from an oilfield in Xinjiang.</title>
        <authorList>
            <person name="Geng S."/>
            <person name="Pan X."/>
            <person name="Wu X."/>
        </authorList>
    </citation>
    <scope>NUCLEOTIDE SEQUENCE [LARGE SCALE GENOMIC DNA]</scope>
    <source>
        <strain evidence="3">cai42</strain>
    </source>
</reference>
<dbReference type="Pfam" id="PF09994">
    <property type="entry name" value="T6SS_Tle1-like_cat"/>
    <property type="match status" value="1"/>
</dbReference>
<organism evidence="2 3">
    <name type="scientific">Frigidibacter mobilis</name>
    <dbReference type="NCBI Taxonomy" id="1335048"/>
    <lineage>
        <taxon>Bacteria</taxon>
        <taxon>Pseudomonadati</taxon>
        <taxon>Pseudomonadota</taxon>
        <taxon>Alphaproteobacteria</taxon>
        <taxon>Rhodobacterales</taxon>
        <taxon>Paracoccaceae</taxon>
        <taxon>Frigidibacter</taxon>
    </lineage>
</organism>
<dbReference type="Proteomes" id="UP000076128">
    <property type="component" value="Chromosome"/>
</dbReference>
<dbReference type="PANTHER" id="PTHR33840:SF1">
    <property type="entry name" value="TLE1 PHOSPHOLIPASE DOMAIN-CONTAINING PROTEIN"/>
    <property type="match status" value="1"/>
</dbReference>
<evidence type="ECO:0000259" key="1">
    <source>
        <dbReference type="Pfam" id="PF09994"/>
    </source>
</evidence>
<dbReference type="EMBL" id="CP012661">
    <property type="protein sequence ID" value="AMY70264.1"/>
    <property type="molecule type" value="Genomic_DNA"/>
</dbReference>
<evidence type="ECO:0000313" key="2">
    <source>
        <dbReference type="EMBL" id="AMY70264.1"/>
    </source>
</evidence>
<evidence type="ECO:0000313" key="3">
    <source>
        <dbReference type="Proteomes" id="UP000076128"/>
    </source>
</evidence>
<dbReference type="OrthoDB" id="4378831at2"/>
<dbReference type="InterPro" id="IPR018712">
    <property type="entry name" value="Tle1-like_cat"/>
</dbReference>
<keyword evidence="3" id="KW-1185">Reference proteome</keyword>
<feature type="domain" description="T6SS Phospholipase effector Tle1-like catalytic" evidence="1">
    <location>
        <begin position="37"/>
        <end position="288"/>
    </location>
</feature>
<dbReference type="AlphaFoldDB" id="A0A159Z703"/>
<dbReference type="SUPFAM" id="SSF53474">
    <property type="entry name" value="alpha/beta-Hydrolases"/>
    <property type="match status" value="1"/>
</dbReference>
<dbReference type="STRING" id="1335048.AKL17_3031"/>
<accession>A0A159Z703</accession>
<dbReference type="InterPro" id="IPR029058">
    <property type="entry name" value="AB_hydrolase_fold"/>
</dbReference>
<gene>
    <name evidence="2" type="ORF">AKL17_3031</name>
</gene>
<name>A0A159Z703_9RHOB</name>